<dbReference type="EMBL" id="JARKIE010000796">
    <property type="protein sequence ID" value="KAJ7616733.1"/>
    <property type="molecule type" value="Genomic_DNA"/>
</dbReference>
<evidence type="ECO:0000313" key="3">
    <source>
        <dbReference type="Proteomes" id="UP001221757"/>
    </source>
</evidence>
<protein>
    <submittedName>
        <fullName evidence="2">Uncharacterized protein</fullName>
    </submittedName>
</protein>
<feature type="region of interest" description="Disordered" evidence="1">
    <location>
        <begin position="1"/>
        <end position="27"/>
    </location>
</feature>
<reference evidence="2" key="1">
    <citation type="submission" date="2023-03" db="EMBL/GenBank/DDBJ databases">
        <title>Massive genome expansion in bonnet fungi (Mycena s.s.) driven by repeated elements and novel gene families across ecological guilds.</title>
        <authorList>
            <consortium name="Lawrence Berkeley National Laboratory"/>
            <person name="Harder C.B."/>
            <person name="Miyauchi S."/>
            <person name="Viragh M."/>
            <person name="Kuo A."/>
            <person name="Thoen E."/>
            <person name="Andreopoulos B."/>
            <person name="Lu D."/>
            <person name="Skrede I."/>
            <person name="Drula E."/>
            <person name="Henrissat B."/>
            <person name="Morin E."/>
            <person name="Kohler A."/>
            <person name="Barry K."/>
            <person name="LaButti K."/>
            <person name="Morin E."/>
            <person name="Salamov A."/>
            <person name="Lipzen A."/>
            <person name="Mereny Z."/>
            <person name="Hegedus B."/>
            <person name="Baldrian P."/>
            <person name="Stursova M."/>
            <person name="Weitz H."/>
            <person name="Taylor A."/>
            <person name="Grigoriev I.V."/>
            <person name="Nagy L.G."/>
            <person name="Martin F."/>
            <person name="Kauserud H."/>
        </authorList>
    </citation>
    <scope>NUCLEOTIDE SEQUENCE</scope>
    <source>
        <strain evidence="2">CBHHK067</strain>
    </source>
</reference>
<dbReference type="Proteomes" id="UP001221757">
    <property type="component" value="Unassembled WGS sequence"/>
</dbReference>
<evidence type="ECO:0000256" key="1">
    <source>
        <dbReference type="SAM" id="MobiDB-lite"/>
    </source>
</evidence>
<proteinExistence type="predicted"/>
<sequence>MMERRTSWSESGRTHARRAGGIVQKPAGSVPVKAISRMSGMSRVSRPDRRGLHAYGGAWGRRRAGGGSVDDIVRGDDVAATRGECRGRNPDVVRARTEARWTALGAIRVRPETRTRGVQKLEGAGANCGAINGRNGAFVEAASSALVSTRRRAAPPHNLAFHSSDCMNSLRNLRRAPVLDLASRKNSFHSSFQTLSAPLTASQSPSSDSFLLLSRKTRPTSLLVGFKSGTAAPALHNSIISRNSDSDSA</sequence>
<organism evidence="2 3">
    <name type="scientific">Mycena rosella</name>
    <name type="common">Pink bonnet</name>
    <name type="synonym">Agaricus rosellus</name>
    <dbReference type="NCBI Taxonomy" id="1033263"/>
    <lineage>
        <taxon>Eukaryota</taxon>
        <taxon>Fungi</taxon>
        <taxon>Dikarya</taxon>
        <taxon>Basidiomycota</taxon>
        <taxon>Agaricomycotina</taxon>
        <taxon>Agaricomycetes</taxon>
        <taxon>Agaricomycetidae</taxon>
        <taxon>Agaricales</taxon>
        <taxon>Marasmiineae</taxon>
        <taxon>Mycenaceae</taxon>
        <taxon>Mycena</taxon>
    </lineage>
</organism>
<accession>A0AAD7BBY0</accession>
<gene>
    <name evidence="2" type="ORF">B0H17DRAFT_1188820</name>
</gene>
<dbReference type="AlphaFoldDB" id="A0AAD7BBY0"/>
<keyword evidence="3" id="KW-1185">Reference proteome</keyword>
<comment type="caution">
    <text evidence="2">The sequence shown here is derived from an EMBL/GenBank/DDBJ whole genome shotgun (WGS) entry which is preliminary data.</text>
</comment>
<name>A0AAD7BBY0_MYCRO</name>
<evidence type="ECO:0000313" key="2">
    <source>
        <dbReference type="EMBL" id="KAJ7616733.1"/>
    </source>
</evidence>